<keyword evidence="3" id="KW-1185">Reference proteome</keyword>
<organism evidence="2 3">
    <name type="scientific">Cerrena zonata</name>
    <dbReference type="NCBI Taxonomy" id="2478898"/>
    <lineage>
        <taxon>Eukaryota</taxon>
        <taxon>Fungi</taxon>
        <taxon>Dikarya</taxon>
        <taxon>Basidiomycota</taxon>
        <taxon>Agaricomycotina</taxon>
        <taxon>Agaricomycetes</taxon>
        <taxon>Polyporales</taxon>
        <taxon>Cerrenaceae</taxon>
        <taxon>Cerrena</taxon>
    </lineage>
</organism>
<keyword evidence="1" id="KW-1133">Transmembrane helix</keyword>
<dbReference type="EMBL" id="JASBNA010000019">
    <property type="protein sequence ID" value="KAK7685863.1"/>
    <property type="molecule type" value="Genomic_DNA"/>
</dbReference>
<reference evidence="2 3" key="1">
    <citation type="submission" date="2022-09" db="EMBL/GenBank/DDBJ databases">
        <authorList>
            <person name="Palmer J.M."/>
        </authorList>
    </citation>
    <scope>NUCLEOTIDE SEQUENCE [LARGE SCALE GENOMIC DNA]</scope>
    <source>
        <strain evidence="2 3">DSM 7382</strain>
    </source>
</reference>
<name>A0AAW0G7A9_9APHY</name>
<protein>
    <submittedName>
        <fullName evidence="2">Uncharacterized protein</fullName>
    </submittedName>
</protein>
<dbReference type="AlphaFoldDB" id="A0AAW0G7A9"/>
<sequence length="285" mass="32651">MAYQCERTYRCITLLEDEETVCWKVVSLPQTRCSAHRGQYSRLARECLALSDKVHAHRDKLTILRSPEGVDSLKTVKEVDLALDKINAIVDVMGREIAMRKSQHVRYCAGAVDHHSVYIRDLETEKLDVLEFRNMLSLKRETLMSPVSSSQSRGYNDPPPGYTFYDQRGIPRQERFVSSSSTPLIHAGSKNGTNHGYQSITTTRDLEAQQYPQQIATIYVPSDDADDESCFSLFLKVILFLVVFPLLLVGLVLYGIFNLLKWVYDHTALFFWLFIIMLCLMIFGH</sequence>
<gene>
    <name evidence="2" type="ORF">QCA50_011210</name>
</gene>
<evidence type="ECO:0000313" key="2">
    <source>
        <dbReference type="EMBL" id="KAK7685863.1"/>
    </source>
</evidence>
<feature type="transmembrane region" description="Helical" evidence="1">
    <location>
        <begin position="237"/>
        <end position="257"/>
    </location>
</feature>
<keyword evidence="1" id="KW-0472">Membrane</keyword>
<proteinExistence type="predicted"/>
<keyword evidence="1" id="KW-0812">Transmembrane</keyword>
<comment type="caution">
    <text evidence="2">The sequence shown here is derived from an EMBL/GenBank/DDBJ whole genome shotgun (WGS) entry which is preliminary data.</text>
</comment>
<evidence type="ECO:0000256" key="1">
    <source>
        <dbReference type="SAM" id="Phobius"/>
    </source>
</evidence>
<feature type="transmembrane region" description="Helical" evidence="1">
    <location>
        <begin position="263"/>
        <end position="283"/>
    </location>
</feature>
<dbReference type="Proteomes" id="UP001385951">
    <property type="component" value="Unassembled WGS sequence"/>
</dbReference>
<evidence type="ECO:0000313" key="3">
    <source>
        <dbReference type="Proteomes" id="UP001385951"/>
    </source>
</evidence>
<accession>A0AAW0G7A9</accession>